<evidence type="ECO:0000256" key="30">
    <source>
        <dbReference type="ARBA" id="ARBA00023288"/>
    </source>
</evidence>
<evidence type="ECO:0000256" key="20">
    <source>
        <dbReference type="ARBA" id="ARBA00022879"/>
    </source>
</evidence>
<evidence type="ECO:0000256" key="31">
    <source>
        <dbReference type="ARBA" id="ARBA00023296"/>
    </source>
</evidence>
<dbReference type="EMBL" id="KX027963">
    <property type="protein sequence ID" value="ANC60708.1"/>
    <property type="molecule type" value="Genomic_RNA"/>
</dbReference>
<protein>
    <recommendedName>
        <fullName evidence="33">Envelope glycoprotein gp160</fullName>
    </recommendedName>
    <alternativeName>
        <fullName evidence="33">Env polyprotein</fullName>
    </alternativeName>
    <component>
        <recommendedName>
            <fullName evidence="33">Surface protein gp120</fullName>
            <shortName evidence="33">SU</shortName>
        </recommendedName>
        <alternativeName>
            <fullName evidence="33">Glycoprotein 120</fullName>
            <shortName evidence="33">gp120</shortName>
        </alternativeName>
    </component>
    <component>
        <recommendedName>
            <fullName evidence="33">Transmembrane protein gp41</fullName>
            <shortName evidence="33">TM</shortName>
        </recommendedName>
        <alternativeName>
            <fullName evidence="33">Glycoprotein 41</fullName>
            <shortName evidence="33">gp41</shortName>
        </alternativeName>
    </component>
</protein>
<comment type="PTM">
    <text evidence="33">Palmitoylation of the transmembrane protein and of Env polyprotein (prior to its proteolytic cleavage) is essential for their association with host cell membrane lipid rafts. Palmitoylation is therefore required for envelope trafficking to classical lipid rafts, but not for viral replication.</text>
</comment>
<comment type="subcellular location">
    <molecule>Surface protein gp120</molecule>
    <subcellularLocation>
        <location evidence="33">Virion membrane</location>
        <topology evidence="33">Peripheral membrane protein</topology>
    </subcellularLocation>
    <subcellularLocation>
        <location evidence="33">Host cell membrane</location>
        <topology evidence="33">Peripheral membrane protein</topology>
    </subcellularLocation>
    <subcellularLocation>
        <location evidence="33">Host endosome membrane</location>
        <topology evidence="33">Single-pass type I membrane protein</topology>
    </subcellularLocation>
    <text evidence="33">The surface protein is not anchored to the viral envelope, but associates with the extravirion surface through its binding to TM. It is probably concentrated at the site of budding and incorporated into the virions possibly by contacts between the cytoplasmic tail of Env and the N-terminus of Gag.</text>
</comment>
<dbReference type="InterPro" id="IPR000328">
    <property type="entry name" value="GP41-like"/>
</dbReference>
<feature type="disulfide bond" evidence="33">
    <location>
        <begin position="238"/>
        <end position="249"/>
    </location>
</feature>
<gene>
    <name evidence="33 37" type="primary">env</name>
</gene>
<keyword evidence="23 33" id="KW-1039">Host endosome</keyword>
<feature type="transmembrane region" description="Helical" evidence="34">
    <location>
        <begin position="515"/>
        <end position="538"/>
    </location>
</feature>
<dbReference type="InterPro" id="IPR036377">
    <property type="entry name" value="Gp120_core_sf"/>
</dbReference>
<feature type="chain" id="PRO_5023518204" description="Transmembrane protein gp41" evidence="33">
    <location>
        <begin position="515"/>
        <end position="838"/>
    </location>
</feature>
<evidence type="ECO:0000256" key="18">
    <source>
        <dbReference type="ARBA" id="ARBA00022844"/>
    </source>
</evidence>
<evidence type="ECO:0000313" key="37">
    <source>
        <dbReference type="EMBL" id="ANC60708.1"/>
    </source>
</evidence>
<sequence length="838" mass="94903">MRVKEIRKNYQHWWWKWGIRLLGMLMICSAAEEQSWVTVYYGVPVWKEANTTLFCASDAKAYSTEVHNVWATHACVPTDPNPQEVVLENVTEKFNMWKNNMVEQMHEDIISLWDQSLKPCVKLTPLCVNLTCTNVDNNVNSTRTMFDNATLIKEGEMKNCSFNIITSIRNERKREYALFDSLDLMPIDNTNSTNDTTSASYALIRCNTSVITQACPKVSFEPIPIHYCAPAGFAILKCNDKKFNGSGECKNVSTVQCTHGIKPVVSTHLLLNGSLAEGDIIIRSQNFSDNAKNIIVQLNVSVQINCTRPNNNTRKGVHIGPGSAFYTTGEIIGDIRKAYCNVSTGKWKETLSRIVTKLREQWNKTIIFEQPPPGGDPEIMMHTFNCGGEFFYCNSSQLFSIWNDTAGNNTAGDNANITLPCRIRQIVNRWQEVGKAMYAPPIKGQIKCRSNITGLILTRDGGTINSTNETFRPGGGDMRDNWRSELYKYKVVRIEPLGVAPTKAKRRVVQREKRAIGIGALFLGFLGAAGSTMGAASVTLTVQARQLLSGIVQQQNNLLRAIEAQQHLLQLTVWGIKQLQARVLAVERYLSDQQLLGIWGCSGKLICTTAVPWNTSWSNKSLDTIWNNMTWMQWDKEVSNYTRIIYSLIEESQNQQEKNEQELLALDKWASLWNWFKITSWLWYIKIFIMIVGGLVGLRIVFAVLSIVNRVRQGYSPLSFQTLLPVSRGPDRPGGIEEEGGERDRGRSGQLVNGFLALIWEDLWNLCLFSYHRLRDLLLIATRIVELLGRRGWETLKYLWNLLQYWSQELKNSAISLLNAIAIAVAEGTDRIIEVLQR</sequence>
<evidence type="ECO:0000256" key="11">
    <source>
        <dbReference type="ARBA" id="ARBA00022581"/>
    </source>
</evidence>
<evidence type="ECO:0000256" key="9">
    <source>
        <dbReference type="ARBA" id="ARBA00022511"/>
    </source>
</evidence>
<keyword evidence="10 33" id="KW-1165">Clathrin-mediated endocytosis of virus by host</keyword>
<evidence type="ECO:0000256" key="17">
    <source>
        <dbReference type="ARBA" id="ARBA00022804"/>
    </source>
</evidence>
<dbReference type="GO" id="GO:0019064">
    <property type="term" value="P:fusion of virus membrane with host plasma membrane"/>
    <property type="evidence" value="ECO:0007669"/>
    <property type="project" value="UniProtKB-UniRule"/>
</dbReference>
<evidence type="ECO:0000256" key="24">
    <source>
        <dbReference type="ARBA" id="ARBA00023054"/>
    </source>
</evidence>
<dbReference type="Gene3D" id="1.20.5.490">
    <property type="entry name" value="Single helix bin"/>
    <property type="match status" value="1"/>
</dbReference>
<dbReference type="GO" id="GO:1903911">
    <property type="term" value="P:positive regulation of receptor clustering"/>
    <property type="evidence" value="ECO:0007669"/>
    <property type="project" value="UniProtKB-UniRule"/>
</dbReference>
<evidence type="ECO:0000256" key="1">
    <source>
        <dbReference type="ARBA" id="ARBA00004402"/>
    </source>
</evidence>
<evidence type="ECO:0000256" key="5">
    <source>
        <dbReference type="ARBA" id="ARBA00004578"/>
    </source>
</evidence>
<dbReference type="FunFam" id="1.10.287.210:FF:000001">
    <property type="entry name" value="Envelope glycoprotein gp160"/>
    <property type="match status" value="1"/>
</dbReference>
<dbReference type="GO" id="GO:0019031">
    <property type="term" value="C:viral envelope"/>
    <property type="evidence" value="ECO:0007669"/>
    <property type="project" value="UniProtKB-KW"/>
</dbReference>
<evidence type="ECO:0000256" key="14">
    <source>
        <dbReference type="ARBA" id="ARBA00022692"/>
    </source>
</evidence>
<comment type="miscellaneous">
    <text evidence="33">Inhibitors targeting HIV-1 viral envelope proteins are used as antiretroviral drugs. Attachment of virions to the cell surface via non-specific interactions and CD4 binding can be blocked by inhibitors that include cyanovirin-N, cyclotriazadisulfonamide analogs, PRO 2000, TNX 355 and PRO 542. In addition, BMS 806 can block CD4-induced conformational changes. Env interactions with the coreceptor molecules can be targeted by CCR5 antagonists including SCH-D, maraviroc (UK 427857) and aplaviroc (GW 873140), and the CXCR4 antagonist AMD 070. Fusion of viral and cellular membranes can be inhibited by peptides such as enfuvirtide and tifuvirtide (T 1249). Resistance to inhibitors associated with mutations in Env are observed. Most of the time, single mutations confer only a modest reduction in drug susceptibility. Combination of several mutations is usually required to develop a high-level drug resistance.</text>
</comment>
<feature type="region of interest" description="Immunosuppression" evidence="33">
    <location>
        <begin position="577"/>
        <end position="595"/>
    </location>
</feature>
<comment type="domain">
    <text evidence="33">The membrane proximal external region (MPER) present in gp41 is a tryptophan-rich region recognized by the antibodies 2F5, Z13, and 4E10. MPER seems to play a role in fusion.</text>
</comment>
<dbReference type="GO" id="GO:0016020">
    <property type="term" value="C:membrane"/>
    <property type="evidence" value="ECO:0007669"/>
    <property type="project" value="UniProtKB-UniRule"/>
</dbReference>
<evidence type="ECO:0000256" key="10">
    <source>
        <dbReference type="ARBA" id="ARBA00022570"/>
    </source>
</evidence>
<feature type="disulfide bond" evidence="33">
    <location>
        <begin position="55"/>
        <end position="75"/>
    </location>
</feature>
<feature type="disulfide bond" evidence="33">
    <location>
        <begin position="228"/>
        <end position="257"/>
    </location>
</feature>
<organismHost>
    <name type="scientific">Homo sapiens</name>
    <name type="common">Human</name>
    <dbReference type="NCBI Taxonomy" id="9606"/>
</organismHost>
<evidence type="ECO:0000256" key="33">
    <source>
        <dbReference type="HAMAP-Rule" id="MF_04083"/>
    </source>
</evidence>
<comment type="subunit">
    <text evidence="32">The mature envelope protein (Env) consists of a homotrimer of non-covalently associated gp120-gp41 heterodimers. The resulting complex protrudes from the virus surface as a spike. There seems to be as few as 10 spikes on the average virion. Interacts with host CD4, CCR5 and CXCR4. Gp120 also interacts with the C-type lectins CD209/DC-SIGN and CLEC4M/DC-SIGNR (collectively referred to as DC-SIGN(R)). Gp120 and gp41 interact with GalCer. Gp120 interacts with host ITGA4/ITGB7 complex; on CD4+ T-cells, this interaction results in rapid activation of integrin ITGAL/LFA-1, which facilitates efficient cell-to-cell spreading of HIV-1. Gp120 interacts with cell-associated heparan sulfate; this interaction increases virus infectivity on permissive cells and may be involved in infection of CD4- cells.</text>
</comment>
<evidence type="ECO:0000256" key="23">
    <source>
        <dbReference type="ARBA" id="ARBA00023046"/>
    </source>
</evidence>
<feature type="coiled-coil region" evidence="33">
    <location>
        <begin position="636"/>
        <end position="670"/>
    </location>
</feature>
<reference evidence="37" key="1">
    <citation type="journal article" date="2016" name="Science">
        <title>HIV-1 therapy with monoclonal antibody 3BNC117 elicits host immune responses against HIV-1.</title>
        <authorList>
            <person name="Schoofs T."/>
            <person name="Klein F."/>
            <person name="Braunschweig M."/>
            <person name="Kreider E.F."/>
            <person name="Feldmann A."/>
            <person name="Nogueira L."/>
            <person name="Oliveira T."/>
            <person name="Lorenzi J.C.C."/>
            <person name="Parrish E.H."/>
            <person name="Learn G.H."/>
            <person name="West A.P.Jr."/>
            <person name="Bjorkman P.J."/>
            <person name="Schlesinger S.J."/>
            <person name="Seaman M.S."/>
            <person name="Czartoski J."/>
            <person name="McElrath M.J."/>
            <person name="Pfeifer N."/>
            <person name="Hahn B.H."/>
            <person name="Caskey M."/>
            <person name="Nussenzweig M.C."/>
        </authorList>
    </citation>
    <scope>NUCLEOTIDE SEQUENCE</scope>
    <source>
        <strain evidence="37">2A3-W4-0421.H2_S6</strain>
    </source>
</reference>
<feature type="domain" description="Retroviral envelope protein GP41-like" evidence="36">
    <location>
        <begin position="533"/>
        <end position="723"/>
    </location>
</feature>
<comment type="PTM">
    <text evidence="33">Highly glycosylated by host. The high number of glycan on the protein is reffered to as 'glycan shield' because it contributes to hide protein sequence from adaptive immune system.</text>
</comment>
<keyword evidence="21 33" id="KW-1164">Virus endocytosis by host</keyword>
<dbReference type="GO" id="GO:0055036">
    <property type="term" value="C:virion membrane"/>
    <property type="evidence" value="ECO:0007669"/>
    <property type="project" value="UniProtKB-SubCell"/>
</dbReference>
<comment type="domain">
    <text evidence="33">The YXXL motif is involved in determining the exact site of viral release at the surface of infected mononuclear cells and promotes endocytosis. YXXL and di-leucine endocytosis motifs interact directly or indirectly with the clathrin adapter complexes, opperate independently, and their activities are not additive.</text>
</comment>
<comment type="domain">
    <text evidence="33">Some of the most genetically diverse regions of the viral genome are present in Env. They are called variable regions 1 through 5 (V1 through V5). Coreceptor usage of gp120 is determined mainly by the primary structure of the third variable region (V3) in the outer domain of gp120. The sequence of V3 determines which coreceptor, CCR5 and/or CXCR4 (corresponding to R5/macrophage, X4/T cell and R5X4/T cell and macrophage tropism), is used to trigger the fusion potential of the Env complex, and hence which cells the virus can infect. Binding to CCR5 involves a region adjacent in addition to V3.</text>
</comment>
<evidence type="ECO:0000256" key="27">
    <source>
        <dbReference type="ARBA" id="ARBA00023157"/>
    </source>
</evidence>
<keyword evidence="28 33" id="KW-0325">Glycoprotein</keyword>
<dbReference type="FunFam" id="2.170.40.20:FF:000003">
    <property type="entry name" value="Envelope glycoprotein gp160"/>
    <property type="match status" value="1"/>
</dbReference>
<comment type="function">
    <text evidence="33">Envelope glycoprotein gp160: Oligomerizes in the host endoplasmic reticulum into predominantly trimers. In a second time, gp160 transits in the host Golgi, where glycosylation is completed. The precursor is then proteolytically cleaved in the trans-Golgi and thereby activated by cellular furin or furin-like proteases to produce gp120 and gp41.</text>
</comment>
<dbReference type="Gene3D" id="1.10.287.210">
    <property type="match status" value="1"/>
</dbReference>
<evidence type="ECO:0000256" key="29">
    <source>
        <dbReference type="ARBA" id="ARBA00023280"/>
    </source>
</evidence>
<accession>A0A160I3Y4</accession>
<dbReference type="SUPFAM" id="SSF58069">
    <property type="entry name" value="Virus ectodomain"/>
    <property type="match status" value="1"/>
</dbReference>
<keyword evidence="29 33" id="KW-0899">Viral immunoevasion</keyword>
<feature type="disulfide bond" evidence="33">
    <location>
        <begin position="601"/>
        <end position="607"/>
    </location>
</feature>
<evidence type="ECO:0000256" key="4">
    <source>
        <dbReference type="ARBA" id="ARBA00004563"/>
    </source>
</evidence>
<evidence type="ECO:0000256" key="7">
    <source>
        <dbReference type="ARBA" id="ARBA00022506"/>
    </source>
</evidence>
<organism evidence="37">
    <name type="scientific">Human immunodeficiency virus type 1</name>
    <name type="common">HIV-1</name>
    <dbReference type="NCBI Taxonomy" id="11676"/>
    <lineage>
        <taxon>Viruses</taxon>
        <taxon>Riboviria</taxon>
        <taxon>Pararnavirae</taxon>
        <taxon>Artverviricota</taxon>
        <taxon>Revtraviricetes</taxon>
        <taxon>Ortervirales</taxon>
        <taxon>Retroviridae</taxon>
        <taxon>Orthoretrovirinae</taxon>
        <taxon>Lentivirus</taxon>
        <taxon>Lentivirus humimdef1</taxon>
    </lineage>
</organism>
<evidence type="ECO:0000256" key="2">
    <source>
        <dbReference type="ARBA" id="ARBA00004433"/>
    </source>
</evidence>
<evidence type="ECO:0000256" key="15">
    <source>
        <dbReference type="ARBA" id="ARBA00022703"/>
    </source>
</evidence>
<keyword evidence="7 33" id="KW-1168">Fusion of virus membrane with host membrane</keyword>
<feature type="site" description="Cleavage; by host furin" evidence="33">
    <location>
        <begin position="514"/>
        <end position="515"/>
    </location>
</feature>
<keyword evidence="9 33" id="KW-1032">Host cell membrane</keyword>
<dbReference type="GO" id="GO:0044175">
    <property type="term" value="C:host cell endosome membrane"/>
    <property type="evidence" value="ECO:0007669"/>
    <property type="project" value="UniProtKB-SubCell"/>
</dbReference>
<dbReference type="InterPro" id="IPR037527">
    <property type="entry name" value="Gp160"/>
</dbReference>
<dbReference type="Gene3D" id="2.170.40.20">
    <property type="entry name" value="Human immunodeficiency virus 1, Gp160, envelope glycoprotein"/>
    <property type="match status" value="2"/>
</dbReference>
<dbReference type="FunFam" id="1.20.5.490:FF:000001">
    <property type="entry name" value="Envelope glycoprotein gp160"/>
    <property type="match status" value="1"/>
</dbReference>
<evidence type="ECO:0000256" key="3">
    <source>
        <dbReference type="ARBA" id="ARBA00004505"/>
    </source>
</evidence>
<comment type="PTM">
    <text evidence="33">Specific enzymatic cleavages in vivo yield mature proteins. Envelope glycoproteins are synthesized as a inactive precursor that is heavily N-glycosylated and processed likely by host cell furin in the Golgi to yield the mature SU and TM proteins. The cleavage site between SU and TM requires the minimal sequence [KR]-X-[KR]-R. About 2 of the 9 disulfide bonds of gp41 are reduced by P4HB/PDI, following binding to CD4 receptor.</text>
</comment>
<feature type="short sequence motif" description="YXXL motif; contains endocytosis signal" evidence="33">
    <location>
        <begin position="715"/>
        <end position="718"/>
    </location>
</feature>
<keyword evidence="17 33" id="KW-1161">Viral attachment to host cell</keyword>
<keyword evidence="27 33" id="KW-1015">Disulfide bond</keyword>
<keyword evidence="12 33" id="KW-1162">Viral penetration into host cytoplasm</keyword>
<dbReference type="GO" id="GO:0052031">
    <property type="term" value="P:symbiont-mediated perturbation of host defense response"/>
    <property type="evidence" value="ECO:0007669"/>
    <property type="project" value="UniProtKB-UniRule"/>
</dbReference>
<feature type="lipid moiety-binding region" description="S-palmitoyl cysteine; by host" evidence="33">
    <location>
        <position position="767"/>
    </location>
</feature>
<comment type="subunit">
    <text evidence="33">The mature envelope protein (Env) consists of a homotrimer of non-covalently associated gp120-gp41 heterodimers. The resulting complex protrudes from the virus surface as a spike. There seems to be as few as 10 spikes on the average virion. Surface protein gp120 interacts with host CD4, CCR5 and CXCR4. Gp120 also interacts with the C-type lectins CD209/DC-SIGN and CLEC4M/DC-SIGNR (collectively referred to as DC-SIGN(R)). Gp120 and gp41 interact with GalCer. Gp120 interacts with host ITGA4/ITGB7 complex; on CD4+ T-cells, this interaction results in rapid activation of integrin ITGAL/LFA-1, which facilitates efficient cell-to-cell spreading of HIV-1. Gp120 interacts with cell-associated heparan sulfate; this interaction increases virus infectivity on permissive cells and may be involved in infection of CD4- cells.</text>
</comment>
<keyword evidence="25 33" id="KW-0472">Membrane</keyword>
<keyword evidence="16 33" id="KW-0732">Signal</keyword>
<comment type="function">
    <text evidence="33">Transmembrane protein gp41: Acts as a class I viral fusion protein. Under the current model, the protein has at least 3 conformational states: pre-fusion native state, pre-hairpin intermediate state, and post-fusion hairpin state. During fusion of viral and target intracellular membranes, the coiled coil regions (heptad repeats) assume a trimer-of-hairpins structure, positioning the fusion peptide in close proximity to the C-terminal region of the ectodomain. The formation of this structure appears to drive apposition and subsequent fusion of viral and target cell membranes. Complete fusion occurs in host cell endosomes and is dynamin-dependent, however some lipid transfer might occur at the plasma membrane. The virus undergoes clathrin-dependent internalization long before endosomal fusion, thus minimizing the surface exposure of conserved viral epitopes during fusion and reducing the efficacy of inhibitors targeting these epitopes. Membranes fusion leads to delivery of the nucleocapsid into the cytoplasm.</text>
</comment>
<dbReference type="Pfam" id="PF00516">
    <property type="entry name" value="GP120"/>
    <property type="match status" value="1"/>
</dbReference>
<dbReference type="GO" id="GO:0039654">
    <property type="term" value="P:fusion of virus membrane with host endosome membrane"/>
    <property type="evidence" value="ECO:0007669"/>
    <property type="project" value="UniProtKB-UniRule"/>
</dbReference>
<comment type="caution">
    <text evidence="33 34">Lacks conserved residue(s) required for the propagation of feature annotation.</text>
</comment>
<evidence type="ECO:0000256" key="16">
    <source>
        <dbReference type="ARBA" id="ARBA00022729"/>
    </source>
</evidence>
<dbReference type="InterPro" id="IPR000777">
    <property type="entry name" value="HIV1_Gp120"/>
</dbReference>
<dbReference type="GO" id="GO:0019082">
    <property type="term" value="P:viral protein processing"/>
    <property type="evidence" value="ECO:0007669"/>
    <property type="project" value="UniProtKB-UniRule"/>
</dbReference>
<dbReference type="FunFam" id="2.170.40.20:FF:000001">
    <property type="entry name" value="Envelope glycoprotein gp160"/>
    <property type="match status" value="1"/>
</dbReference>
<evidence type="ECO:0000256" key="28">
    <source>
        <dbReference type="ARBA" id="ARBA00023180"/>
    </source>
</evidence>
<feature type="domain" description="Human immunodeficiency virus 1 envelope glycoprotein Gp120" evidence="35">
    <location>
        <begin position="36"/>
        <end position="514"/>
    </location>
</feature>
<evidence type="ECO:0000256" key="34">
    <source>
        <dbReference type="RuleBase" id="RU363095"/>
    </source>
</evidence>
<evidence type="ECO:0000256" key="21">
    <source>
        <dbReference type="ARBA" id="ARBA00022890"/>
    </source>
</evidence>
<keyword evidence="8 33" id="KW-1170">Fusion of virus membrane with host endosomal membrane</keyword>
<evidence type="ECO:0000259" key="35">
    <source>
        <dbReference type="Pfam" id="PF00516"/>
    </source>
</evidence>
<keyword evidence="30 33" id="KW-0449">Lipoprotein</keyword>
<dbReference type="GO" id="GO:1903908">
    <property type="term" value="P:positive regulation of plasma membrane raft polarization"/>
    <property type="evidence" value="ECO:0007669"/>
    <property type="project" value="UniProtKB-UniRule"/>
</dbReference>
<comment type="miscellaneous">
    <text evidence="33">HIV-1 lineages are divided in three main groups, M (for Major), O (for Outlier), and N (for New, or Non-M, Non-O). The vast majority of strains found worldwide belong to the group M. Group O seems to be endemic to and largely confined to Cameroon and neighboring countries in West Central Africa, where these viruses represent a small minority of HIV-1 strains. The group N is represented by a limited number of isolates from Cameroonian persons. The group M is further subdivided in 9 clades or subtypes (A to D, F to H, J and K).</text>
</comment>
<keyword evidence="13 33" id="KW-0165">Cleavage on pair of basic residues</keyword>
<comment type="domain">
    <text evidence="33">The CD4-binding region is targeted by the antibody b12.</text>
</comment>
<feature type="region of interest" description="Fusion peptide" evidence="33">
    <location>
        <begin position="515"/>
        <end position="535"/>
    </location>
</feature>
<comment type="function">
    <text evidence="33">Surface protein gp120: Attaches the virus to the host lymphoid cell by binding to the primary receptor CD4. This interaction induces a structural rearrangement creating a high affinity binding site for a chemokine coreceptor like CXCR4 and/or CCR5. Acts as a ligand for CD209/DC-SIGN and CLEC4M/DC-SIGNR, which are respectively found on dendritic cells (DCs), and on endothelial cells of liver sinusoids and lymph node sinuses. These interactions allow capture of viral particles at mucosal surfaces by these cells and subsequent transmission to permissive cells. HIV subverts the migration properties of dendritic cells to gain access to CD4+ T-cells in lymph nodes. Virus transmission to permissive T-cells occurs either in trans (without DCs infection, through viral capture and transmission), or in cis (following DCs productive infection, through the usual CD4-gp120 interaction), thereby inducing a robust infection. In trans infection, bound virions remain infectious over days and it is proposed that they are not degraded, but protected in non-lysosomal acidic organelles within the DCs close to the cell membrane thus contributing to the viral infectious potential during DCs' migration from the periphery to the lymphoid tissues. On arrival at lymphoid tissues, intact virions recycle back to DCs' cell surface allowing virus transmission to CD4+ T-cells.</text>
</comment>
<dbReference type="GO" id="GO:0020002">
    <property type="term" value="C:host cell plasma membrane"/>
    <property type="evidence" value="ECO:0007669"/>
    <property type="project" value="UniProtKB-SubCell"/>
</dbReference>
<evidence type="ECO:0000256" key="22">
    <source>
        <dbReference type="ARBA" id="ARBA00022989"/>
    </source>
</evidence>
<dbReference type="GO" id="GO:0005198">
    <property type="term" value="F:structural molecule activity"/>
    <property type="evidence" value="ECO:0007669"/>
    <property type="project" value="UniProtKB-UniRule"/>
</dbReference>
<proteinExistence type="inferred from homology"/>
<comment type="subcellular location">
    <subcellularLocation>
        <location evidence="3">Host cell membrane</location>
        <topology evidence="3">Peripheral membrane protein</topology>
    </subcellularLocation>
    <subcellularLocation>
        <location evidence="1">Host cell membrane</location>
        <topology evidence="1">Single-pass type I membrane protein</topology>
    </subcellularLocation>
    <subcellularLocation>
        <location evidence="2">Host endosome membrane</location>
        <topology evidence="2">Peripheral membrane protein</topology>
    </subcellularLocation>
    <subcellularLocation>
        <location evidence="5">Host endosome membrane</location>
        <topology evidence="5">Single-pass type I membrane protein</topology>
    </subcellularLocation>
    <subcellularLocation>
        <location evidence="6">Virion membrane</location>
        <topology evidence="6">Peripheral membrane protein</topology>
    </subcellularLocation>
    <subcellularLocation>
        <location evidence="4">Virion membrane</location>
        <topology evidence="4">Single-pass type I membrane protein</topology>
    </subcellularLocation>
</comment>
<comment type="domain">
    <text evidence="33 34">The 17 amino acids long immunosuppressive region is present in many retroviral envelope proteins. Synthetic peptides derived from this relatively conserved sequence inhibit immune function in vitro and in vivo.</text>
</comment>
<evidence type="ECO:0000256" key="26">
    <source>
        <dbReference type="ARBA" id="ARBA00023139"/>
    </source>
</evidence>
<comment type="subcellular location">
    <molecule>Transmembrane protein gp41</molecule>
    <subcellularLocation>
        <location evidence="33">Virion membrane</location>
        <topology evidence="33">Single-pass type I membrane protein</topology>
    </subcellularLocation>
    <subcellularLocation>
        <location evidence="33">Host cell membrane</location>
        <topology evidence="33">Single-pass type I membrane protein</topology>
    </subcellularLocation>
    <subcellularLocation>
        <location evidence="33">Host endosome membrane</location>
        <topology evidence="33">Single-pass type I membrane protein</topology>
    </subcellularLocation>
    <text evidence="33">It is probably concentrated at the site of budding and incorporated into the virions possibly by contacts between the cytoplasmic tail of Env and the N-terminus of Gag.</text>
</comment>
<keyword evidence="22 33" id="KW-1133">Transmembrane helix</keyword>
<keyword evidence="20 33" id="KW-0261">Viral envelope protein</keyword>
<keyword evidence="24 33" id="KW-0175">Coiled coil</keyword>
<keyword evidence="26 33" id="KW-0564">Palmitate</keyword>
<keyword evidence="19 33" id="KW-1043">Host membrane</keyword>
<dbReference type="HAMAP" id="MF_04083">
    <property type="entry name" value="HIV_ENV"/>
    <property type="match status" value="1"/>
</dbReference>
<keyword evidence="15 33" id="KW-0053">Apoptosis</keyword>
<feature type="chain" id="PRO_5023518203" description="Envelope glycoprotein gp160" evidence="33">
    <location>
        <begin position="34"/>
        <end position="838"/>
    </location>
</feature>
<evidence type="ECO:0000256" key="12">
    <source>
        <dbReference type="ARBA" id="ARBA00022595"/>
    </source>
</evidence>
<feature type="topological domain" description="Cytoplasmic" evidence="33">
    <location>
        <begin position="709"/>
        <end position="838"/>
    </location>
</feature>
<dbReference type="GO" id="GO:0075512">
    <property type="term" value="P:clathrin-dependent endocytosis of virus by host cell"/>
    <property type="evidence" value="ECO:0007669"/>
    <property type="project" value="UniProtKB-UniRule"/>
</dbReference>
<feature type="region of interest" description="MPER; binding to GalCer" evidence="33">
    <location>
        <begin position="665"/>
        <end position="686"/>
    </location>
</feature>
<comment type="similarity">
    <text evidence="33">Belongs to the HIV-1 env protein family.</text>
</comment>
<dbReference type="SUPFAM" id="SSF56502">
    <property type="entry name" value="gp120 core"/>
    <property type="match status" value="2"/>
</dbReference>
<evidence type="ECO:0000256" key="19">
    <source>
        <dbReference type="ARBA" id="ARBA00022870"/>
    </source>
</evidence>
<dbReference type="Pfam" id="PF00517">
    <property type="entry name" value="GP41"/>
    <property type="match status" value="1"/>
</dbReference>
<evidence type="ECO:0000259" key="36">
    <source>
        <dbReference type="Pfam" id="PF00517"/>
    </source>
</evidence>
<name>A0A160I3Y4_HV1</name>
<evidence type="ECO:0000256" key="8">
    <source>
        <dbReference type="ARBA" id="ARBA00022510"/>
    </source>
</evidence>
<evidence type="ECO:0000256" key="25">
    <source>
        <dbReference type="ARBA" id="ARBA00023136"/>
    </source>
</evidence>
<evidence type="ECO:0000256" key="13">
    <source>
        <dbReference type="ARBA" id="ARBA00022685"/>
    </source>
</evidence>
<feature type="transmembrane region" description="Helical" evidence="34">
    <location>
        <begin position="681"/>
        <end position="708"/>
    </location>
</feature>
<keyword evidence="11 33" id="KW-0945">Host-virus interaction</keyword>
<evidence type="ECO:0000256" key="6">
    <source>
        <dbReference type="ARBA" id="ARBA00004650"/>
    </source>
</evidence>
<feature type="region of interest" description="V5" evidence="33">
    <location>
        <begin position="464"/>
        <end position="474"/>
    </location>
</feature>
<keyword evidence="31 33" id="KW-1160">Virus entry into host cell</keyword>
<dbReference type="CDD" id="cd09909">
    <property type="entry name" value="HIV-1-like_HR1-HR2"/>
    <property type="match status" value="1"/>
</dbReference>
<keyword evidence="14 33" id="KW-0812">Transmembrane</keyword>
<keyword evidence="18 33" id="KW-0946">Virion</keyword>
<dbReference type="GO" id="GO:0019062">
    <property type="term" value="P:virion attachment to host cell"/>
    <property type="evidence" value="ECO:0007669"/>
    <property type="project" value="UniProtKB-UniRule"/>
</dbReference>
<evidence type="ECO:0000256" key="32">
    <source>
        <dbReference type="ARBA" id="ARBA00062028"/>
    </source>
</evidence>